<reference evidence="2" key="2">
    <citation type="submission" date="2025-09" db="UniProtKB">
        <authorList>
            <consortium name="Ensembl"/>
        </authorList>
    </citation>
    <scope>IDENTIFICATION</scope>
</reference>
<dbReference type="GO" id="GO:0007411">
    <property type="term" value="P:axon guidance"/>
    <property type="evidence" value="ECO:0007669"/>
    <property type="project" value="TreeGrafter"/>
</dbReference>
<evidence type="ECO:0008006" key="4">
    <source>
        <dbReference type="Google" id="ProtNLM"/>
    </source>
</evidence>
<feature type="region of interest" description="Disordered" evidence="1">
    <location>
        <begin position="104"/>
        <end position="125"/>
    </location>
</feature>
<dbReference type="AlphaFoldDB" id="A0A8D0G2L9"/>
<dbReference type="OMA" id="CHASEIN"/>
<proteinExistence type="predicted"/>
<evidence type="ECO:0000313" key="2">
    <source>
        <dbReference type="Ensembl" id="ENSSPUP00000000296.1"/>
    </source>
</evidence>
<dbReference type="GO" id="GO:0005634">
    <property type="term" value="C:nucleus"/>
    <property type="evidence" value="ECO:0007669"/>
    <property type="project" value="TreeGrafter"/>
</dbReference>
<dbReference type="Ensembl" id="ENSSPUT00000000319.1">
    <property type="protein sequence ID" value="ENSSPUP00000000296.1"/>
    <property type="gene ID" value="ENSSPUG00000000283.1"/>
</dbReference>
<evidence type="ECO:0000313" key="3">
    <source>
        <dbReference type="Proteomes" id="UP000694392"/>
    </source>
</evidence>
<dbReference type="Proteomes" id="UP000694392">
    <property type="component" value="Unplaced"/>
</dbReference>
<dbReference type="GO" id="GO:0008582">
    <property type="term" value="P:regulation of synaptic assembly at neuromuscular junction"/>
    <property type="evidence" value="ECO:0007669"/>
    <property type="project" value="TreeGrafter"/>
</dbReference>
<keyword evidence="3" id="KW-1185">Reference proteome</keyword>
<protein>
    <recommendedName>
        <fullName evidence="4">E3 ubiquitin-protein ligase MYCBP2</fullName>
    </recommendedName>
</protein>
<dbReference type="GO" id="GO:0061630">
    <property type="term" value="F:ubiquitin protein ligase activity"/>
    <property type="evidence" value="ECO:0007669"/>
    <property type="project" value="TreeGrafter"/>
</dbReference>
<dbReference type="PANTHER" id="PTHR45943:SF1">
    <property type="entry name" value="E3 UBIQUITIN-PROTEIN LIGASE MYCBP2"/>
    <property type="match status" value="1"/>
</dbReference>
<accession>A0A8D0G2L9</accession>
<reference evidence="2" key="1">
    <citation type="submission" date="2025-08" db="UniProtKB">
        <authorList>
            <consortium name="Ensembl"/>
        </authorList>
    </citation>
    <scope>IDENTIFICATION</scope>
</reference>
<organism evidence="2 3">
    <name type="scientific">Sphenodon punctatus</name>
    <name type="common">Tuatara</name>
    <name type="synonym">Hatteria punctata</name>
    <dbReference type="NCBI Taxonomy" id="8508"/>
    <lineage>
        <taxon>Eukaryota</taxon>
        <taxon>Metazoa</taxon>
        <taxon>Chordata</taxon>
        <taxon>Craniata</taxon>
        <taxon>Vertebrata</taxon>
        <taxon>Euteleostomi</taxon>
        <taxon>Lepidosauria</taxon>
        <taxon>Sphenodontia</taxon>
        <taxon>Sphenodontidae</taxon>
        <taxon>Sphenodon</taxon>
    </lineage>
</organism>
<dbReference type="GO" id="GO:0005886">
    <property type="term" value="C:plasma membrane"/>
    <property type="evidence" value="ECO:0007669"/>
    <property type="project" value="TreeGrafter"/>
</dbReference>
<evidence type="ECO:0000256" key="1">
    <source>
        <dbReference type="SAM" id="MobiDB-lite"/>
    </source>
</evidence>
<dbReference type="PANTHER" id="PTHR45943">
    <property type="entry name" value="E3 UBIQUITIN-PROTEIN LIGASE MYCBP2"/>
    <property type="match status" value="1"/>
</dbReference>
<name>A0A8D0G2L9_SPHPU</name>
<dbReference type="GeneTree" id="ENSGT00940000155756"/>
<sequence>MCLLLSGRALAERYRRIYTAALSDREQGTHPGRSKKILSKKKLKRKQKTKLKVKTRNKSENLENSVTIPDIKLHSNPSAFNVYCNVRHCVLEWQKKEASLTLASSKNTVQSGDSDSDEEEESKEPPIKLPKIIEIGLCEVFELIKETRFSHPSLCLRSLQALLNVLQGQQPEGLQSEPPEVLESLFQLLLEITVRSTGMNDSTGQSLTALSCACLFSLVAAWGETGRTLQAISAILTNNGSHACQTIQVSTILNSLQRSVQAVLVGKIQIQDWFSNGIKKAALMHKWPLKEISVDEDDQCLLQSDGFFLYLLCEDGLYKIGSGYSGTVRGHIYNSTSRIKNRKEKKSWLGYAQLLPFPTLLLLHCILWE</sequence>